<organism evidence="2 3">
    <name type="scientific">Taxus chinensis</name>
    <name type="common">Chinese yew</name>
    <name type="synonym">Taxus wallichiana var. chinensis</name>
    <dbReference type="NCBI Taxonomy" id="29808"/>
    <lineage>
        <taxon>Eukaryota</taxon>
        <taxon>Viridiplantae</taxon>
        <taxon>Streptophyta</taxon>
        <taxon>Embryophyta</taxon>
        <taxon>Tracheophyta</taxon>
        <taxon>Spermatophyta</taxon>
        <taxon>Pinopsida</taxon>
        <taxon>Pinidae</taxon>
        <taxon>Conifers II</taxon>
        <taxon>Cupressales</taxon>
        <taxon>Taxaceae</taxon>
        <taxon>Taxus</taxon>
    </lineage>
</organism>
<dbReference type="Pfam" id="PF13456">
    <property type="entry name" value="RVT_3"/>
    <property type="match status" value="1"/>
</dbReference>
<dbReference type="SUPFAM" id="SSF53098">
    <property type="entry name" value="Ribonuclease H-like"/>
    <property type="match status" value="1"/>
</dbReference>
<dbReference type="EMBL" id="JAHRHJ020003813">
    <property type="protein sequence ID" value="KAH9288934.1"/>
    <property type="molecule type" value="Genomic_DNA"/>
</dbReference>
<dbReference type="InterPro" id="IPR036397">
    <property type="entry name" value="RNaseH_sf"/>
</dbReference>
<dbReference type="PANTHER" id="PTHR47723:SF19">
    <property type="entry name" value="POLYNUCLEOTIDYL TRANSFERASE, RIBONUCLEASE H-LIKE SUPERFAMILY PROTEIN"/>
    <property type="match status" value="1"/>
</dbReference>
<dbReference type="GO" id="GO:0004523">
    <property type="term" value="F:RNA-DNA hybrid ribonuclease activity"/>
    <property type="evidence" value="ECO:0007669"/>
    <property type="project" value="InterPro"/>
</dbReference>
<dbReference type="InterPro" id="IPR012337">
    <property type="entry name" value="RNaseH-like_sf"/>
</dbReference>
<evidence type="ECO:0000313" key="3">
    <source>
        <dbReference type="Proteomes" id="UP000824469"/>
    </source>
</evidence>
<keyword evidence="3" id="KW-1185">Reference proteome</keyword>
<gene>
    <name evidence="2" type="ORF">KI387_033051</name>
</gene>
<feature type="domain" description="RNase H type-1" evidence="1">
    <location>
        <begin position="2"/>
        <end position="59"/>
    </location>
</feature>
<proteinExistence type="predicted"/>
<feature type="non-terminal residue" evidence="2">
    <location>
        <position position="1"/>
    </location>
</feature>
<dbReference type="AlphaFoldDB" id="A0AA38C2T8"/>
<dbReference type="Gene3D" id="3.30.420.10">
    <property type="entry name" value="Ribonuclease H-like superfamily/Ribonuclease H"/>
    <property type="match status" value="1"/>
</dbReference>
<feature type="non-terminal residue" evidence="2">
    <location>
        <position position="59"/>
    </location>
</feature>
<dbReference type="InterPro" id="IPR053151">
    <property type="entry name" value="RNase_H-like"/>
</dbReference>
<reference evidence="2 3" key="1">
    <citation type="journal article" date="2021" name="Nat. Plants">
        <title>The Taxus genome provides insights into paclitaxel biosynthesis.</title>
        <authorList>
            <person name="Xiong X."/>
            <person name="Gou J."/>
            <person name="Liao Q."/>
            <person name="Li Y."/>
            <person name="Zhou Q."/>
            <person name="Bi G."/>
            <person name="Li C."/>
            <person name="Du R."/>
            <person name="Wang X."/>
            <person name="Sun T."/>
            <person name="Guo L."/>
            <person name="Liang H."/>
            <person name="Lu P."/>
            <person name="Wu Y."/>
            <person name="Zhang Z."/>
            <person name="Ro D.K."/>
            <person name="Shang Y."/>
            <person name="Huang S."/>
            <person name="Yan J."/>
        </authorList>
    </citation>
    <scope>NUCLEOTIDE SEQUENCE [LARGE SCALE GENOMIC DNA]</scope>
    <source>
        <strain evidence="2">Ta-2019</strain>
    </source>
</reference>
<accession>A0AA38C2T8</accession>
<dbReference type="PROSITE" id="PS50879">
    <property type="entry name" value="RNASE_H_1"/>
    <property type="match status" value="1"/>
</dbReference>
<comment type="caution">
    <text evidence="2">The sequence shown here is derived from an EMBL/GenBank/DDBJ whole genome shotgun (WGS) entry which is preliminary data.</text>
</comment>
<dbReference type="Proteomes" id="UP000824469">
    <property type="component" value="Unassembled WGS sequence"/>
</dbReference>
<dbReference type="GO" id="GO:0003676">
    <property type="term" value="F:nucleic acid binding"/>
    <property type="evidence" value="ECO:0007669"/>
    <property type="project" value="InterPro"/>
</dbReference>
<evidence type="ECO:0000259" key="1">
    <source>
        <dbReference type="PROSITE" id="PS50879"/>
    </source>
</evidence>
<sequence>PPTAWYKLNFDGASKGNPGDSGGGGVIRDHRGCFVATFSSKMGKQTNHYSEALAALWGI</sequence>
<protein>
    <recommendedName>
        <fullName evidence="1">RNase H type-1 domain-containing protein</fullName>
    </recommendedName>
</protein>
<evidence type="ECO:0000313" key="2">
    <source>
        <dbReference type="EMBL" id="KAH9288934.1"/>
    </source>
</evidence>
<name>A0AA38C2T8_TAXCH</name>
<dbReference type="InterPro" id="IPR002156">
    <property type="entry name" value="RNaseH_domain"/>
</dbReference>
<dbReference type="PANTHER" id="PTHR47723">
    <property type="entry name" value="OS05G0353850 PROTEIN"/>
    <property type="match status" value="1"/>
</dbReference>